<evidence type="ECO:0000259" key="5">
    <source>
        <dbReference type="Pfam" id="PF00294"/>
    </source>
</evidence>
<dbReference type="PANTHER" id="PTHR10584">
    <property type="entry name" value="SUGAR KINASE"/>
    <property type="match status" value="1"/>
</dbReference>
<keyword evidence="2 4" id="KW-0808">Transferase</keyword>
<evidence type="ECO:0000313" key="6">
    <source>
        <dbReference type="EMBL" id="MDQ0438738.1"/>
    </source>
</evidence>
<dbReference type="InterPro" id="IPR011611">
    <property type="entry name" value="PfkB_dom"/>
</dbReference>
<dbReference type="PRINTS" id="PR00990">
    <property type="entry name" value="RIBOKINASE"/>
</dbReference>
<keyword evidence="7" id="KW-1185">Reference proteome</keyword>
<evidence type="ECO:0000256" key="2">
    <source>
        <dbReference type="ARBA" id="ARBA00022679"/>
    </source>
</evidence>
<evidence type="ECO:0000313" key="7">
    <source>
        <dbReference type="Proteomes" id="UP001241603"/>
    </source>
</evidence>
<name>A0ABU0H8U2_9HYPH</name>
<dbReference type="Proteomes" id="UP001241603">
    <property type="component" value="Unassembled WGS sequence"/>
</dbReference>
<protein>
    <submittedName>
        <fullName evidence="6">Sugar/nucleoside kinase (Ribokinase family)</fullName>
    </submittedName>
</protein>
<dbReference type="PANTHER" id="PTHR10584:SF157">
    <property type="entry name" value="SULFOFRUCTOSE KINASE"/>
    <property type="match status" value="1"/>
</dbReference>
<feature type="domain" description="Carbohydrate kinase PfkB" evidence="5">
    <location>
        <begin position="11"/>
        <end position="284"/>
    </location>
</feature>
<dbReference type="InterPro" id="IPR002139">
    <property type="entry name" value="Ribo/fructo_kinase"/>
</dbReference>
<accession>A0ABU0H8U2</accession>
<dbReference type="InterPro" id="IPR029056">
    <property type="entry name" value="Ribokinase-like"/>
</dbReference>
<reference evidence="6 7" key="1">
    <citation type="submission" date="2023-07" db="EMBL/GenBank/DDBJ databases">
        <title>Genomic Encyclopedia of Type Strains, Phase IV (KMG-IV): sequencing the most valuable type-strain genomes for metagenomic binning, comparative biology and taxonomic classification.</title>
        <authorList>
            <person name="Goeker M."/>
        </authorList>
    </citation>
    <scope>NUCLEOTIDE SEQUENCE [LARGE SCALE GENOMIC DNA]</scope>
    <source>
        <strain evidence="6 7">B6-8</strain>
    </source>
</reference>
<sequence length="299" mass="30787">MSRIYCLSTVDLDRVFQVDHLPAHDEKLFATAYSEGAGGQGVYVARALAGLGAPVTFVGTVGDDMTGAALVAAMEAIPGLDVQITRLPGEASGSCVILVDGTGEKALVLAPISNALVEKLGADLTVEPGDIVTANFFHPLSIQALFKRLRNAGALTMIDIEKTGVAVWGWPAALDTAASADVICANQVTLDDWCAREGVTGGQIERAEAFARALAGESRRVCVTLGADGVLAFANGDAVHIPALPIKPANTTGAGDSFLGGLAFALRRGDDFTAAARFACAVAADFLVHGAVDPRRLGV</sequence>
<evidence type="ECO:0000256" key="1">
    <source>
        <dbReference type="ARBA" id="ARBA00010688"/>
    </source>
</evidence>
<dbReference type="Gene3D" id="3.40.1190.20">
    <property type="match status" value="1"/>
</dbReference>
<dbReference type="RefSeq" id="WP_266349628.1">
    <property type="nucleotide sequence ID" value="NZ_JAPKNG010000004.1"/>
</dbReference>
<comment type="similarity">
    <text evidence="1 4">Belongs to the carbohydrate kinase PfkB family.</text>
</comment>
<dbReference type="PROSITE" id="PS00584">
    <property type="entry name" value="PFKB_KINASES_2"/>
    <property type="match status" value="1"/>
</dbReference>
<dbReference type="EMBL" id="JAUSVO010000004">
    <property type="protein sequence ID" value="MDQ0438738.1"/>
    <property type="molecule type" value="Genomic_DNA"/>
</dbReference>
<dbReference type="GO" id="GO:0016301">
    <property type="term" value="F:kinase activity"/>
    <property type="evidence" value="ECO:0007669"/>
    <property type="project" value="UniProtKB-KW"/>
</dbReference>
<keyword evidence="3 4" id="KW-0418">Kinase</keyword>
<dbReference type="SUPFAM" id="SSF53613">
    <property type="entry name" value="Ribokinase-like"/>
    <property type="match status" value="1"/>
</dbReference>
<dbReference type="Pfam" id="PF00294">
    <property type="entry name" value="PfkB"/>
    <property type="match status" value="1"/>
</dbReference>
<gene>
    <name evidence="6" type="ORF">QO014_003133</name>
</gene>
<dbReference type="InterPro" id="IPR002173">
    <property type="entry name" value="Carboh/pur_kinase_PfkB_CS"/>
</dbReference>
<comment type="caution">
    <text evidence="6">The sequence shown here is derived from an EMBL/GenBank/DDBJ whole genome shotgun (WGS) entry which is preliminary data.</text>
</comment>
<evidence type="ECO:0000256" key="3">
    <source>
        <dbReference type="ARBA" id="ARBA00022777"/>
    </source>
</evidence>
<organism evidence="6 7">
    <name type="scientific">Kaistia dalseonensis</name>
    <dbReference type="NCBI Taxonomy" id="410840"/>
    <lineage>
        <taxon>Bacteria</taxon>
        <taxon>Pseudomonadati</taxon>
        <taxon>Pseudomonadota</taxon>
        <taxon>Alphaproteobacteria</taxon>
        <taxon>Hyphomicrobiales</taxon>
        <taxon>Kaistiaceae</taxon>
        <taxon>Kaistia</taxon>
    </lineage>
</organism>
<proteinExistence type="inferred from homology"/>
<evidence type="ECO:0000256" key="4">
    <source>
        <dbReference type="RuleBase" id="RU003704"/>
    </source>
</evidence>